<reference evidence="1 2" key="1">
    <citation type="submission" date="2024-04" db="EMBL/GenBank/DDBJ databases">
        <title>Defined microbial consortia suppress multidrug-resistant proinflammatory Enterobacteriaceae via ecological control.</title>
        <authorList>
            <person name="Furuichi M."/>
            <person name="Kawaguchi T."/>
            <person name="Pust M."/>
            <person name="Yasuma K."/>
            <person name="Plichta D."/>
            <person name="Hasegawa N."/>
            <person name="Ohya T."/>
            <person name="Bhattarai S."/>
            <person name="Sasajima S."/>
            <person name="Aoto Y."/>
            <person name="Tuganbaev T."/>
            <person name="Yaginuma M."/>
            <person name="Ueda M."/>
            <person name="Okahashi N."/>
            <person name="Amafuji K."/>
            <person name="Kiridooshi Y."/>
            <person name="Sugita K."/>
            <person name="Strazar M."/>
            <person name="Skelly A."/>
            <person name="Suda W."/>
            <person name="Hattori M."/>
            <person name="Nakamoto N."/>
            <person name="Caballero S."/>
            <person name="Norman J."/>
            <person name="Olle B."/>
            <person name="Tanoue T."/>
            <person name="Arita M."/>
            <person name="Bucci V."/>
            <person name="Atarashi K."/>
            <person name="Xavier R."/>
            <person name="Honda K."/>
        </authorList>
    </citation>
    <scope>NUCLEOTIDE SEQUENCE [LARGE SCALE GENOMIC DNA]</scope>
    <source>
        <strain evidence="2">f13</strain>
    </source>
</reference>
<keyword evidence="2" id="KW-1185">Reference proteome</keyword>
<gene>
    <name evidence="1" type="ORF">F130042H8_08690</name>
</gene>
<organism evidence="1 2">
    <name type="scientific">Enterocloster alcoholdehydrogenati</name>
    <dbReference type="NCBI Taxonomy" id="2547410"/>
    <lineage>
        <taxon>Bacteria</taxon>
        <taxon>Bacillati</taxon>
        <taxon>Bacillota</taxon>
        <taxon>Clostridia</taxon>
        <taxon>Lachnospirales</taxon>
        <taxon>Lachnospiraceae</taxon>
        <taxon>Enterocloster</taxon>
    </lineage>
</organism>
<name>A0ABQ0AUU5_9FIRM</name>
<comment type="caution">
    <text evidence="1">The sequence shown here is derived from an EMBL/GenBank/DDBJ whole genome shotgun (WGS) entry which is preliminary data.</text>
</comment>
<evidence type="ECO:0000313" key="1">
    <source>
        <dbReference type="EMBL" id="GAA6267809.1"/>
    </source>
</evidence>
<dbReference type="Proteomes" id="UP001600894">
    <property type="component" value="Unassembled WGS sequence"/>
</dbReference>
<dbReference type="RefSeq" id="WP_176255352.1">
    <property type="nucleotide sequence ID" value="NZ_BAABXL010000001.1"/>
</dbReference>
<evidence type="ECO:0000313" key="2">
    <source>
        <dbReference type="Proteomes" id="UP001600894"/>
    </source>
</evidence>
<protein>
    <submittedName>
        <fullName evidence="1">Uncharacterized protein</fullName>
    </submittedName>
</protein>
<dbReference type="EMBL" id="BAABXL010000001">
    <property type="protein sequence ID" value="GAA6267809.1"/>
    <property type="molecule type" value="Genomic_DNA"/>
</dbReference>
<accession>A0ABQ0AUU5</accession>
<proteinExistence type="predicted"/>
<sequence>MDNKTISDIFVDVYNRFWMKWRDRVPPEDSGEWDVLRAEADAIKEKYGNHMVRKWEGTSPTTEEEPVASPLVNFVMDELEARSRKGQKK</sequence>